<evidence type="ECO:0000256" key="9">
    <source>
        <dbReference type="ARBA" id="ARBA00023242"/>
    </source>
</evidence>
<dbReference type="GO" id="GO:0000932">
    <property type="term" value="C:P-body"/>
    <property type="evidence" value="ECO:0007669"/>
    <property type="project" value="TreeGrafter"/>
</dbReference>
<keyword evidence="16" id="KW-1185">Reference proteome</keyword>
<accession>A0A067M6N3</accession>
<evidence type="ECO:0000256" key="1">
    <source>
        <dbReference type="ARBA" id="ARBA00004123"/>
    </source>
</evidence>
<comment type="similarity">
    <text evidence="3">Belongs to the HIT family.</text>
</comment>
<keyword evidence="7" id="KW-0597">Phosphoprotein</keyword>
<dbReference type="GO" id="GO:0000290">
    <property type="term" value="P:deadenylation-dependent decapping of nuclear-transcribed mRNA"/>
    <property type="evidence" value="ECO:0007669"/>
    <property type="project" value="InterPro"/>
</dbReference>
<evidence type="ECO:0000256" key="11">
    <source>
        <dbReference type="ARBA" id="ARBA00030609"/>
    </source>
</evidence>
<dbReference type="InParanoid" id="A0A067M6N3"/>
<dbReference type="EC" id="3.6.1.59" evidence="4"/>
<keyword evidence="6" id="KW-0963">Cytoplasm</keyword>
<protein>
    <recommendedName>
        <fullName evidence="5">m7GpppX diphosphatase</fullName>
        <ecNumber evidence="4">3.6.1.59</ecNumber>
    </recommendedName>
    <alternativeName>
        <fullName evidence="11">Decapping scavenger enzyme</fullName>
    </alternativeName>
    <alternativeName>
        <fullName evidence="10">Scavenger mRNA-decapping enzyme DcpS</fullName>
    </alternativeName>
</protein>
<comment type="subcellular location">
    <subcellularLocation>
        <location evidence="2">Cytoplasm</location>
    </subcellularLocation>
    <subcellularLocation>
        <location evidence="1">Nucleus</location>
    </subcellularLocation>
</comment>
<gene>
    <name evidence="15" type="ORF">BOTBODRAFT_36426</name>
</gene>
<dbReference type="Pfam" id="PF05652">
    <property type="entry name" value="DcpS"/>
    <property type="match status" value="1"/>
</dbReference>
<feature type="binding site" evidence="14">
    <location>
        <position position="184"/>
    </location>
    <ligand>
        <name>substrate</name>
    </ligand>
</feature>
<evidence type="ECO:0000256" key="8">
    <source>
        <dbReference type="ARBA" id="ARBA00022801"/>
    </source>
</evidence>
<feature type="binding site" evidence="14">
    <location>
        <position position="164"/>
    </location>
    <ligand>
        <name>substrate</name>
    </ligand>
</feature>
<dbReference type="Pfam" id="PF11969">
    <property type="entry name" value="DcpS_C"/>
    <property type="match status" value="1"/>
</dbReference>
<dbReference type="InterPro" id="IPR008594">
    <property type="entry name" value="DcpS/DCS2"/>
</dbReference>
<dbReference type="InterPro" id="IPR011145">
    <property type="entry name" value="Scavenger_mRNA_decap_enz_N"/>
</dbReference>
<dbReference type="SUPFAM" id="SSF102860">
    <property type="entry name" value="mRNA decapping enzyme DcpS N-terminal domain"/>
    <property type="match status" value="1"/>
</dbReference>
<evidence type="ECO:0000256" key="14">
    <source>
        <dbReference type="PIRSR" id="PIRSR028973-2"/>
    </source>
</evidence>
<reference evidence="16" key="1">
    <citation type="journal article" date="2014" name="Proc. Natl. Acad. Sci. U.S.A.">
        <title>Extensive sampling of basidiomycete genomes demonstrates inadequacy of the white-rot/brown-rot paradigm for wood decay fungi.</title>
        <authorList>
            <person name="Riley R."/>
            <person name="Salamov A.A."/>
            <person name="Brown D.W."/>
            <person name="Nagy L.G."/>
            <person name="Floudas D."/>
            <person name="Held B.W."/>
            <person name="Levasseur A."/>
            <person name="Lombard V."/>
            <person name="Morin E."/>
            <person name="Otillar R."/>
            <person name="Lindquist E.A."/>
            <person name="Sun H."/>
            <person name="LaButti K.M."/>
            <person name="Schmutz J."/>
            <person name="Jabbour D."/>
            <person name="Luo H."/>
            <person name="Baker S.E."/>
            <person name="Pisabarro A.G."/>
            <person name="Walton J.D."/>
            <person name="Blanchette R.A."/>
            <person name="Henrissat B."/>
            <person name="Martin F."/>
            <person name="Cullen D."/>
            <person name="Hibbett D.S."/>
            <person name="Grigoriev I.V."/>
        </authorList>
    </citation>
    <scope>NUCLEOTIDE SEQUENCE [LARGE SCALE GENOMIC DNA]</scope>
    <source>
        <strain evidence="16">FD-172 SS1</strain>
    </source>
</reference>
<dbReference type="InterPro" id="IPR036265">
    <property type="entry name" value="HIT-like_sf"/>
</dbReference>
<evidence type="ECO:0000256" key="3">
    <source>
        <dbReference type="ARBA" id="ARBA00010208"/>
    </source>
</evidence>
<organism evidence="15 16">
    <name type="scientific">Botryobasidium botryosum (strain FD-172 SS1)</name>
    <dbReference type="NCBI Taxonomy" id="930990"/>
    <lineage>
        <taxon>Eukaryota</taxon>
        <taxon>Fungi</taxon>
        <taxon>Dikarya</taxon>
        <taxon>Basidiomycota</taxon>
        <taxon>Agaricomycotina</taxon>
        <taxon>Agaricomycetes</taxon>
        <taxon>Cantharellales</taxon>
        <taxon>Botryobasidiaceae</taxon>
        <taxon>Botryobasidium</taxon>
    </lineage>
</organism>
<evidence type="ECO:0000256" key="12">
    <source>
        <dbReference type="ARBA" id="ARBA00048222"/>
    </source>
</evidence>
<evidence type="ECO:0000313" key="16">
    <source>
        <dbReference type="Proteomes" id="UP000027195"/>
    </source>
</evidence>
<dbReference type="PROSITE" id="PS00892">
    <property type="entry name" value="HIT_1"/>
    <property type="match status" value="1"/>
</dbReference>
<dbReference type="AlphaFoldDB" id="A0A067M6N3"/>
<dbReference type="Gene3D" id="3.30.200.40">
    <property type="entry name" value="Scavenger mRNA decapping enzyme, N-terminal domain"/>
    <property type="match status" value="1"/>
</dbReference>
<feature type="binding site" evidence="14">
    <location>
        <position position="186"/>
    </location>
    <ligand>
        <name>substrate</name>
    </ligand>
</feature>
<dbReference type="PANTHER" id="PTHR12978:SF0">
    <property type="entry name" value="M7GPPPX DIPHOSPHATASE"/>
    <property type="match status" value="1"/>
</dbReference>
<dbReference type="GO" id="GO:0140932">
    <property type="term" value="F:5'-(N(7)-methyl 5'-triphosphoguanosine)-[mRNA] diphosphatase activity"/>
    <property type="evidence" value="ECO:0007669"/>
    <property type="project" value="UniProtKB-EC"/>
</dbReference>
<dbReference type="InterPro" id="IPR019808">
    <property type="entry name" value="Histidine_triad_CS"/>
</dbReference>
<dbReference type="GO" id="GO:0000340">
    <property type="term" value="F:RNA 7-methylguanosine cap binding"/>
    <property type="evidence" value="ECO:0007669"/>
    <property type="project" value="TreeGrafter"/>
</dbReference>
<dbReference type="STRING" id="930990.A0A067M6N3"/>
<dbReference type="Gene3D" id="3.30.428.10">
    <property type="entry name" value="HIT-like"/>
    <property type="match status" value="1"/>
</dbReference>
<dbReference type="PIRSF" id="PIRSF028973">
    <property type="entry name" value="Scavenger_mRNA_decap_enz"/>
    <property type="match status" value="1"/>
</dbReference>
<comment type="catalytic activity">
    <reaction evidence="12">
        <text>a 5'-end (N(7)-methyl 5'-triphosphoguanosine)-ribonucleoside in mRNA + H2O = N(7)-methyl-GMP + a 5'-end diphospho-ribonucleoside in mRNA + 2 H(+)</text>
        <dbReference type="Rhea" id="RHEA:65388"/>
        <dbReference type="Rhea" id="RHEA-COMP:17165"/>
        <dbReference type="Rhea" id="RHEA-COMP:17167"/>
        <dbReference type="ChEBI" id="CHEBI:15377"/>
        <dbReference type="ChEBI" id="CHEBI:15378"/>
        <dbReference type="ChEBI" id="CHEBI:58285"/>
        <dbReference type="ChEBI" id="CHEBI:156461"/>
        <dbReference type="ChEBI" id="CHEBI:167616"/>
        <dbReference type="EC" id="3.6.1.59"/>
    </reaction>
</comment>
<feature type="binding site" evidence="14">
    <location>
        <position position="154"/>
    </location>
    <ligand>
        <name>substrate</name>
    </ligand>
</feature>
<evidence type="ECO:0000313" key="15">
    <source>
        <dbReference type="EMBL" id="KDQ10325.1"/>
    </source>
</evidence>
<dbReference type="FunFam" id="3.30.428.10:FF:000006">
    <property type="entry name" value="m7GpppX diphosphatase"/>
    <property type="match status" value="1"/>
</dbReference>
<dbReference type="Proteomes" id="UP000027195">
    <property type="component" value="Unassembled WGS sequence"/>
</dbReference>
<keyword evidence="9" id="KW-0539">Nucleus</keyword>
<dbReference type="FunCoup" id="A0A067M6N3">
    <property type="interactions" value="474"/>
</dbReference>
<dbReference type="EMBL" id="KL198069">
    <property type="protein sequence ID" value="KDQ10325.1"/>
    <property type="molecule type" value="Genomic_DNA"/>
</dbReference>
<proteinExistence type="inferred from homology"/>
<evidence type="ECO:0000256" key="7">
    <source>
        <dbReference type="ARBA" id="ARBA00022553"/>
    </source>
</evidence>
<name>A0A067M6N3_BOTB1</name>
<evidence type="ECO:0000256" key="13">
    <source>
        <dbReference type="PIRSR" id="PIRSR028973-1"/>
    </source>
</evidence>
<dbReference type="GO" id="GO:0005634">
    <property type="term" value="C:nucleus"/>
    <property type="evidence" value="ECO:0007669"/>
    <property type="project" value="UniProtKB-SubCell"/>
</dbReference>
<evidence type="ECO:0000256" key="4">
    <source>
        <dbReference type="ARBA" id="ARBA00012520"/>
    </source>
</evidence>
<dbReference type="OrthoDB" id="10264956at2759"/>
<evidence type="ECO:0000256" key="6">
    <source>
        <dbReference type="ARBA" id="ARBA00022490"/>
    </source>
</evidence>
<evidence type="ECO:0000256" key="5">
    <source>
        <dbReference type="ARBA" id="ARBA00015636"/>
    </source>
</evidence>
<keyword evidence="8" id="KW-0378">Hydrolase</keyword>
<evidence type="ECO:0000256" key="2">
    <source>
        <dbReference type="ARBA" id="ARBA00004496"/>
    </source>
</evidence>
<dbReference type="SUPFAM" id="SSF54197">
    <property type="entry name" value="HIT-like"/>
    <property type="match status" value="1"/>
</dbReference>
<sequence length="326" mass="36644">MAPGSSEQVAGVPVSADQLKQFVVEEILHQDPLLHTINLLGTLPLGGNAESEPVPAIVLLQKTPFSLDLRSEFAGAFARTDVIDSNDIYHWLHGWFTPEYAAADVKMTVIAPATDVHVRKYRKQKSVMIRETPELYREVTKPYIDAFPPSRIQWVYNILSHTVEAERILYEDPSPTSGFIIIPDLKWDRKTLSSLYLVAIAHNGDIKSLRDLRKTHLGMLRSIRREAARVVREQWGVDGSVGLRLFVHYQPSYYHFHVHIVSVDYVGFSGMNVGQAHLLDDIISLLELDPGDGPSVFERMTLTYALGEGHALSQLIRESDSYASDL</sequence>
<feature type="active site" description="Nucleophile" evidence="13">
    <location>
        <position position="257"/>
    </location>
</feature>
<evidence type="ECO:0000256" key="10">
    <source>
        <dbReference type="ARBA" id="ARBA00029885"/>
    </source>
</evidence>
<dbReference type="PANTHER" id="PTHR12978">
    <property type="entry name" value="HISTIDINE TRIAD HIT PROTEIN MEMBER"/>
    <property type="match status" value="1"/>
</dbReference>
<feature type="binding site" evidence="14">
    <location>
        <begin position="248"/>
        <end position="259"/>
    </location>
    <ligand>
        <name>substrate</name>
    </ligand>
</feature>
<dbReference type="HOGENOM" id="CLU_041045_1_0_1"/>